<dbReference type="OrthoDB" id="5197468at2"/>
<keyword evidence="1" id="KW-1133">Transmembrane helix</keyword>
<reference evidence="2 3" key="1">
    <citation type="submission" date="2017-10" db="EMBL/GenBank/DDBJ databases">
        <title>Sequencing the genomes of 1000 actinobacteria strains.</title>
        <authorList>
            <person name="Klenk H.-P."/>
        </authorList>
    </citation>
    <scope>NUCLEOTIDE SEQUENCE [LARGE SCALE GENOMIC DNA]</scope>
    <source>
        <strain evidence="2 3">DSM 20688</strain>
    </source>
</reference>
<protein>
    <submittedName>
        <fullName evidence="2">Uncharacterized protein</fullName>
    </submittedName>
</protein>
<gene>
    <name evidence="2" type="ORF">ATK06_0297</name>
</gene>
<name>A0A2A9DLK1_9CORY</name>
<proteinExistence type="predicted"/>
<dbReference type="Proteomes" id="UP000221653">
    <property type="component" value="Unassembled WGS sequence"/>
</dbReference>
<dbReference type="EMBL" id="PDJF01000001">
    <property type="protein sequence ID" value="PFG27246.1"/>
    <property type="molecule type" value="Genomic_DNA"/>
</dbReference>
<accession>A0A2A9DLK1</accession>
<keyword evidence="1" id="KW-0812">Transmembrane</keyword>
<keyword evidence="1" id="KW-0472">Membrane</keyword>
<evidence type="ECO:0000313" key="3">
    <source>
        <dbReference type="Proteomes" id="UP000221653"/>
    </source>
</evidence>
<keyword evidence="3" id="KW-1185">Reference proteome</keyword>
<comment type="caution">
    <text evidence="2">The sequence shown here is derived from an EMBL/GenBank/DDBJ whole genome shotgun (WGS) entry which is preliminary data.</text>
</comment>
<dbReference type="STRING" id="1724.GCA_001044175_01574"/>
<dbReference type="RefSeq" id="WP_053072720.1">
    <property type="nucleotide sequence ID" value="NZ_LDYE01000006.1"/>
</dbReference>
<feature type="transmembrane region" description="Helical" evidence="1">
    <location>
        <begin position="68"/>
        <end position="89"/>
    </location>
</feature>
<sequence>MSSHDQQNSRALEPKGSPSARWWAIIVALLLLAVAVVTGRELLLRNFEGIRWESWIDPVLDSLATNDYHQWMTIASVVALVVGLIFFIAGVKPRPRTHSAIPAEVSLWARPVDIARHLTAFAKRQPGVQNATTTVRKNKITQVVTIQAKSTTGEGARTTTDADATQVAHHAEAASAAGGNLDVLIDDTATPASPSTLAHRTAETIRAYATSVFGDSRTIAIDVKEVSNE</sequence>
<organism evidence="2 3">
    <name type="scientific">Corynebacterium renale</name>
    <dbReference type="NCBI Taxonomy" id="1724"/>
    <lineage>
        <taxon>Bacteria</taxon>
        <taxon>Bacillati</taxon>
        <taxon>Actinomycetota</taxon>
        <taxon>Actinomycetes</taxon>
        <taxon>Mycobacteriales</taxon>
        <taxon>Corynebacteriaceae</taxon>
        <taxon>Corynebacterium</taxon>
    </lineage>
</organism>
<feature type="transmembrane region" description="Helical" evidence="1">
    <location>
        <begin position="20"/>
        <end position="39"/>
    </location>
</feature>
<evidence type="ECO:0000256" key="1">
    <source>
        <dbReference type="SAM" id="Phobius"/>
    </source>
</evidence>
<evidence type="ECO:0000313" key="2">
    <source>
        <dbReference type="EMBL" id="PFG27246.1"/>
    </source>
</evidence>
<dbReference type="AlphaFoldDB" id="A0A2A9DLK1"/>